<gene>
    <name evidence="19" type="ORF">BB558_004797</name>
    <name evidence="18" type="ORF">BB558_005985</name>
</gene>
<dbReference type="InterPro" id="IPR006895">
    <property type="entry name" value="Znf_Sec23_Sec24"/>
</dbReference>
<evidence type="ECO:0000259" key="14">
    <source>
        <dbReference type="Pfam" id="PF04810"/>
    </source>
</evidence>
<dbReference type="InterPro" id="IPR036465">
    <property type="entry name" value="vWFA_dom_sf"/>
</dbReference>
<dbReference type="Gene3D" id="1.20.120.730">
    <property type="entry name" value="Sec23/Sec24 helical domain"/>
    <property type="match status" value="1"/>
</dbReference>
<keyword evidence="20" id="KW-1185">Reference proteome</keyword>
<keyword evidence="9" id="KW-0653">Protein transport</keyword>
<feature type="region of interest" description="Disordered" evidence="12">
    <location>
        <begin position="1"/>
        <end position="196"/>
    </location>
</feature>
<proteinExistence type="inferred from homology"/>
<dbReference type="Pfam" id="PF04810">
    <property type="entry name" value="zf-Sec23_Sec24"/>
    <property type="match status" value="1"/>
</dbReference>
<dbReference type="Gene3D" id="3.40.20.10">
    <property type="entry name" value="Severin"/>
    <property type="match status" value="1"/>
</dbReference>
<dbReference type="EMBL" id="MBFU01000594">
    <property type="protein sequence ID" value="PVZ98018.1"/>
    <property type="molecule type" value="Genomic_DNA"/>
</dbReference>
<name>A0A2U1J288_SMIAN</name>
<dbReference type="InterPro" id="IPR036174">
    <property type="entry name" value="Znf_Sec23_Sec24_sf"/>
</dbReference>
<evidence type="ECO:0000256" key="1">
    <source>
        <dbReference type="ARBA" id="ARBA00004394"/>
    </source>
</evidence>
<dbReference type="EMBL" id="MBFU01000461">
    <property type="protein sequence ID" value="PVZ99191.1"/>
    <property type="molecule type" value="Genomic_DNA"/>
</dbReference>
<dbReference type="InterPro" id="IPR012990">
    <property type="entry name" value="Beta-sandwich_Sec23_24"/>
</dbReference>
<organism evidence="19 20">
    <name type="scientific">Smittium angustum</name>
    <dbReference type="NCBI Taxonomy" id="133377"/>
    <lineage>
        <taxon>Eukaryota</taxon>
        <taxon>Fungi</taxon>
        <taxon>Fungi incertae sedis</taxon>
        <taxon>Zoopagomycota</taxon>
        <taxon>Kickxellomycotina</taxon>
        <taxon>Harpellomycetes</taxon>
        <taxon>Harpellales</taxon>
        <taxon>Legeriomycetaceae</taxon>
        <taxon>Smittium</taxon>
    </lineage>
</organism>
<keyword evidence="5" id="KW-0813">Transport</keyword>
<dbReference type="InterPro" id="IPR036175">
    <property type="entry name" value="Sec23/24_helical_dom_sf"/>
</dbReference>
<evidence type="ECO:0000256" key="3">
    <source>
        <dbReference type="ARBA" id="ARBA00004586"/>
    </source>
</evidence>
<comment type="caution">
    <text evidence="19">The sequence shown here is derived from an EMBL/GenBank/DDBJ whole genome shotgun (WGS) entry which is preliminary data.</text>
</comment>
<dbReference type="Pfam" id="PF04815">
    <property type="entry name" value="Sec23_helical"/>
    <property type="match status" value="1"/>
</dbReference>
<dbReference type="InterPro" id="IPR041742">
    <property type="entry name" value="Sec24-like_trunk_dom"/>
</dbReference>
<dbReference type="GO" id="GO:0070971">
    <property type="term" value="C:endoplasmic reticulum exit site"/>
    <property type="evidence" value="ECO:0007669"/>
    <property type="project" value="TreeGrafter"/>
</dbReference>
<evidence type="ECO:0000256" key="2">
    <source>
        <dbReference type="ARBA" id="ARBA00004496"/>
    </source>
</evidence>
<evidence type="ECO:0000313" key="19">
    <source>
        <dbReference type="EMBL" id="PVZ99191.1"/>
    </source>
</evidence>
<evidence type="ECO:0000256" key="4">
    <source>
        <dbReference type="ARBA" id="ARBA00008334"/>
    </source>
</evidence>
<evidence type="ECO:0000313" key="18">
    <source>
        <dbReference type="EMBL" id="PVZ98018.1"/>
    </source>
</evidence>
<dbReference type="InterPro" id="IPR029006">
    <property type="entry name" value="ADF-H/Gelsolin-like_dom_sf"/>
</dbReference>
<dbReference type="Gene3D" id="2.60.40.1670">
    <property type="entry name" value="beta-sandwich domain of Sec23/24"/>
    <property type="match status" value="1"/>
</dbReference>
<evidence type="ECO:0008006" key="21">
    <source>
        <dbReference type="Google" id="ProtNLM"/>
    </source>
</evidence>
<dbReference type="SUPFAM" id="SSF82919">
    <property type="entry name" value="Zn-finger domain of Sec23/24"/>
    <property type="match status" value="1"/>
</dbReference>
<evidence type="ECO:0000256" key="9">
    <source>
        <dbReference type="ARBA" id="ARBA00022927"/>
    </source>
</evidence>
<dbReference type="Pfam" id="PF08033">
    <property type="entry name" value="Sec23_BS"/>
    <property type="match status" value="1"/>
</dbReference>
<dbReference type="AlphaFoldDB" id="A0A2U1J288"/>
<comment type="similarity">
    <text evidence="4">Belongs to the SEC23/SEC24 family. SEC24 subfamily.</text>
</comment>
<evidence type="ECO:0000256" key="12">
    <source>
        <dbReference type="SAM" id="MobiDB-lite"/>
    </source>
</evidence>
<accession>A0A2U1J288</accession>
<dbReference type="GO" id="GO:0000139">
    <property type="term" value="C:Golgi membrane"/>
    <property type="evidence" value="ECO:0007669"/>
    <property type="project" value="UniProtKB-SubCell"/>
</dbReference>
<dbReference type="GO" id="GO:0006886">
    <property type="term" value="P:intracellular protein transport"/>
    <property type="evidence" value="ECO:0007669"/>
    <property type="project" value="InterPro"/>
</dbReference>
<dbReference type="Pfam" id="PF00626">
    <property type="entry name" value="Gelsolin"/>
    <property type="match status" value="1"/>
</dbReference>
<feature type="compositionally biased region" description="Polar residues" evidence="12">
    <location>
        <begin position="29"/>
        <end position="39"/>
    </location>
</feature>
<reference evidence="19 20" key="1">
    <citation type="journal article" date="2018" name="MBio">
        <title>Comparative Genomics Reveals the Core Gene Toolbox for the Fungus-Insect Symbiosis.</title>
        <authorList>
            <person name="Wang Y."/>
            <person name="Stata M."/>
            <person name="Wang W."/>
            <person name="Stajich J.E."/>
            <person name="White M.M."/>
            <person name="Moncalvo J.M."/>
        </authorList>
    </citation>
    <scope>NUCLEOTIDE SEQUENCE [LARGE SCALE GENOMIC DNA]</scope>
    <source>
        <strain evidence="19 20">AUS-126-30</strain>
    </source>
</reference>
<evidence type="ECO:0000313" key="20">
    <source>
        <dbReference type="Proteomes" id="UP000245591"/>
    </source>
</evidence>
<keyword evidence="8" id="KW-0931">ER-Golgi transport</keyword>
<evidence type="ECO:0000256" key="7">
    <source>
        <dbReference type="ARBA" id="ARBA00022824"/>
    </source>
</evidence>
<dbReference type="Proteomes" id="UP000245591">
    <property type="component" value="Unassembled WGS sequence"/>
</dbReference>
<evidence type="ECO:0000256" key="10">
    <source>
        <dbReference type="ARBA" id="ARBA00023034"/>
    </source>
</evidence>
<dbReference type="Pfam" id="PF04811">
    <property type="entry name" value="Sec23_trunk"/>
    <property type="match status" value="1"/>
</dbReference>
<keyword evidence="10" id="KW-0333">Golgi apparatus</keyword>
<feature type="domain" description="Sec23/Sec24 beta-sandwich" evidence="17">
    <location>
        <begin position="752"/>
        <end position="835"/>
    </location>
</feature>
<evidence type="ECO:0000256" key="5">
    <source>
        <dbReference type="ARBA" id="ARBA00022448"/>
    </source>
</evidence>
<feature type="compositionally biased region" description="Polar residues" evidence="12">
    <location>
        <begin position="48"/>
        <end position="86"/>
    </location>
</feature>
<evidence type="ECO:0000256" key="11">
    <source>
        <dbReference type="ARBA" id="ARBA00023136"/>
    </source>
</evidence>
<feature type="compositionally biased region" description="Polar residues" evidence="12">
    <location>
        <begin position="171"/>
        <end position="196"/>
    </location>
</feature>
<dbReference type="PANTHER" id="PTHR13803:SF39">
    <property type="entry name" value="SECRETORY 24AB, ISOFORM A"/>
    <property type="match status" value="1"/>
</dbReference>
<feature type="domain" description="Zinc finger Sec23/Sec24-type" evidence="14">
    <location>
        <begin position="434"/>
        <end position="470"/>
    </location>
</feature>
<dbReference type="InterPro" id="IPR007123">
    <property type="entry name" value="Gelsolin-like_dom"/>
</dbReference>
<evidence type="ECO:0000259" key="15">
    <source>
        <dbReference type="Pfam" id="PF04811"/>
    </source>
</evidence>
<comment type="subcellular location">
    <subcellularLocation>
        <location evidence="2">Cytoplasm</location>
    </subcellularLocation>
    <subcellularLocation>
        <location evidence="3">Endoplasmic reticulum membrane</location>
    </subcellularLocation>
    <subcellularLocation>
        <location evidence="1">Golgi apparatus membrane</location>
    </subcellularLocation>
</comment>
<feature type="domain" description="Sec23/Sec24 trunk" evidence="15">
    <location>
        <begin position="508"/>
        <end position="746"/>
    </location>
</feature>
<dbReference type="SUPFAM" id="SSF82754">
    <property type="entry name" value="C-terminal, gelsolin-like domain of Sec23/24"/>
    <property type="match status" value="1"/>
</dbReference>
<dbReference type="Gene3D" id="2.30.30.380">
    <property type="entry name" value="Zn-finger domain of Sec23/24"/>
    <property type="match status" value="1"/>
</dbReference>
<keyword evidence="11" id="KW-0472">Membrane</keyword>
<dbReference type="SUPFAM" id="SSF81811">
    <property type="entry name" value="Helical domain of Sec23/24"/>
    <property type="match status" value="1"/>
</dbReference>
<feature type="compositionally biased region" description="Low complexity" evidence="12">
    <location>
        <begin position="95"/>
        <end position="107"/>
    </location>
</feature>
<dbReference type="InterPro" id="IPR050550">
    <property type="entry name" value="SEC23_SEC24_subfamily"/>
</dbReference>
<dbReference type="GO" id="GO:0030127">
    <property type="term" value="C:COPII vesicle coat"/>
    <property type="evidence" value="ECO:0007669"/>
    <property type="project" value="InterPro"/>
</dbReference>
<evidence type="ECO:0000256" key="8">
    <source>
        <dbReference type="ARBA" id="ARBA00022892"/>
    </source>
</evidence>
<keyword evidence="6" id="KW-0963">Cytoplasm</keyword>
<feature type="domain" description="Gelsolin-like" evidence="13">
    <location>
        <begin position="975"/>
        <end position="1038"/>
    </location>
</feature>
<dbReference type="GO" id="GO:0005789">
    <property type="term" value="C:endoplasmic reticulum membrane"/>
    <property type="evidence" value="ECO:0007669"/>
    <property type="project" value="UniProtKB-SubCell"/>
</dbReference>
<evidence type="ECO:0000259" key="17">
    <source>
        <dbReference type="Pfam" id="PF08033"/>
    </source>
</evidence>
<dbReference type="GO" id="GO:0090110">
    <property type="term" value="P:COPII-coated vesicle cargo loading"/>
    <property type="evidence" value="ECO:0007669"/>
    <property type="project" value="TreeGrafter"/>
</dbReference>
<keyword evidence="7" id="KW-0256">Endoplasmic reticulum</keyword>
<evidence type="ECO:0000259" key="13">
    <source>
        <dbReference type="Pfam" id="PF00626"/>
    </source>
</evidence>
<feature type="compositionally biased region" description="Low complexity" evidence="12">
    <location>
        <begin position="131"/>
        <end position="154"/>
    </location>
</feature>
<dbReference type="SUPFAM" id="SSF53300">
    <property type="entry name" value="vWA-like"/>
    <property type="match status" value="1"/>
</dbReference>
<dbReference type="CDD" id="cd01479">
    <property type="entry name" value="Sec24-like"/>
    <property type="match status" value="1"/>
</dbReference>
<evidence type="ECO:0000259" key="16">
    <source>
        <dbReference type="Pfam" id="PF04815"/>
    </source>
</evidence>
<evidence type="ECO:0000256" key="6">
    <source>
        <dbReference type="ARBA" id="ARBA00022490"/>
    </source>
</evidence>
<dbReference type="InterPro" id="IPR036180">
    <property type="entry name" value="Gelsolin-like_dom_sf"/>
</dbReference>
<dbReference type="InterPro" id="IPR006896">
    <property type="entry name" value="Sec23/24_trunk_dom"/>
</dbReference>
<protein>
    <recommendedName>
        <fullName evidence="21">Protein transport protein SEC24</fullName>
    </recommendedName>
</protein>
<feature type="domain" description="Sec23/Sec24 helical" evidence="16">
    <location>
        <begin position="846"/>
        <end position="948"/>
    </location>
</feature>
<dbReference type="InterPro" id="IPR006900">
    <property type="entry name" value="Sec23/24_helical_dom"/>
</dbReference>
<sequence>MSGRIPERPQFNAEETYQRKGSPFMGTSPIANLSSQAQATVAHPASLKPQSTSTQPGFGTGFRPSNPQNVRPISPSNRPTMSPQNQPGIPPMRPGPGMRPVRPGKPVIHMPNQPPHSRPQGSPRVLSPVSQNQQQYPQKQNFYPPHQGQQQQHPVSGYSAMTDPNPGYAPHQQNYSQLQQPPYNVGSPNASSTNVDSQNFSNIPQHGSKRRQYPAQAASVYSENIISSAPKPGNKKNLPKHTGEIKNITNDYNSAPFGIAGADLFVPGEYNPSIPAIPKNTTTSTGYPEITRQGSTGLQRYPSVQNYNETYPATQYGQQEAPVTNAVAPVDSMATQFGSMSFGSGNPNYQVNVLAGHPQIQELEAPPPPITLPAGIPCCPSETHLLPPIHKRSTLNAIPKTDKLLKKSKLPFGILLTPYFEQEGIPPPPTVNEIVRCRRCRSYINPYVTFIEGGRRWKCNLCELANDVPMFFDYDSIAQTTKNRWERAELLNSVVEFVAPADYMVRPPMPPVYFFIIDVSYPSIQLGLPEVIGNTILEILDKLPNDEGRTKVGFITVDSSLHFYSIRPEGSEPQMIVVADFDSVFIPSPTDLLVNLSECKEGIKSLLAKLGQMFSKSHVVGNAVGPALMAAQKILTPTGGKIILLQSSTPTIGEAALTPREETKILGTPQESDALKPQHNWYKNFAADCSRFQIAVDTIFFGHQPMDIQTIVCLSRYTGGSMFYYPTFMSTREPEVRKFKEEITKHLSARVGLEAVIRVRASRGLRLAAYYGHFFLRSLDLLALPFVTPNHSYAIDVEIEESLTGAVAYFQTALLHTACNGERRIRVSTLAIPTTENIHTIFHHADQVAIAALLAKKAVDRALVSKLQDARDAIKYKCLEIMSAFKTECTQSSSGAVTQIKVPRNLQLLPLLTLSILKHTSLRPGNTISFGNRIAAMASITVLSPEILITPCLVPRLYGLQLGADFESSILPVFPSAESLSYQGVFLLYDGHNIFLWLGRDANPELVHSLLGVDVNRSVPSGVISLPVLTSEEDGPNSPHILNKYVNQLVTALGIQTRGLWSPITYICKENGEPLLKTWMHQRLVLDRDPSLPSYQEFIGESRDKINRGSF</sequence>
<dbReference type="GO" id="GO:0008270">
    <property type="term" value="F:zinc ion binding"/>
    <property type="evidence" value="ECO:0007669"/>
    <property type="project" value="InterPro"/>
</dbReference>
<dbReference type="SUPFAM" id="SSF81995">
    <property type="entry name" value="beta-sandwich domain of Sec23/24"/>
    <property type="match status" value="1"/>
</dbReference>
<dbReference type="GO" id="GO:0000149">
    <property type="term" value="F:SNARE binding"/>
    <property type="evidence" value="ECO:0007669"/>
    <property type="project" value="TreeGrafter"/>
</dbReference>
<dbReference type="PANTHER" id="PTHR13803">
    <property type="entry name" value="SEC24-RELATED PROTEIN"/>
    <property type="match status" value="1"/>
</dbReference>
<dbReference type="Gene3D" id="3.40.50.410">
    <property type="entry name" value="von Willebrand factor, type A domain"/>
    <property type="match status" value="1"/>
</dbReference>